<sequence length="296" mass="32763">MVTAQHEGLNKIATLNLEYTREMLRALFDLPVPKEGAARLASPDLSEADPGVCRADNAILYGTGEERFGVIVETQRDQDDDKLYAWLEYIANFRARERCPACLVVICPTRKAARWAAREIHTGHPGLILKALIIHAGNTPVITDLAQATENIGLAIISAITQSEHPKFATIFAVLQQALDHIDTEQAWRYARYVNLSLLGDAQEEWNRGMSTMTYPYQGEYVEGLLAEGKIRGLAEGKIQGEIARAARAVIEVLEVRGLVVSEAVRQRVTACEDLGVLDQWHIRAITAESVEDVFG</sequence>
<keyword evidence="2" id="KW-1185">Reference proteome</keyword>
<dbReference type="PANTHER" id="PTHR34613">
    <property type="entry name" value="SLL0800 PROTEIN"/>
    <property type="match status" value="1"/>
</dbReference>
<protein>
    <recommendedName>
        <fullName evidence="3">DUF4365 domain-containing protein</fullName>
    </recommendedName>
</protein>
<comment type="caution">
    <text evidence="1">The sequence shown here is derived from an EMBL/GenBank/DDBJ whole genome shotgun (WGS) entry which is preliminary data.</text>
</comment>
<dbReference type="RefSeq" id="WP_345398072.1">
    <property type="nucleotide sequence ID" value="NZ_BAAAXS010000001.1"/>
</dbReference>
<evidence type="ECO:0008006" key="3">
    <source>
        <dbReference type="Google" id="ProtNLM"/>
    </source>
</evidence>
<gene>
    <name evidence="1" type="ORF">ACFFR3_01420</name>
</gene>
<organism evidence="1 2">
    <name type="scientific">Nonomuraea salmonea</name>
    <dbReference type="NCBI Taxonomy" id="46181"/>
    <lineage>
        <taxon>Bacteria</taxon>
        <taxon>Bacillati</taxon>
        <taxon>Actinomycetota</taxon>
        <taxon>Actinomycetes</taxon>
        <taxon>Streptosporangiales</taxon>
        <taxon>Streptosporangiaceae</taxon>
        <taxon>Nonomuraea</taxon>
    </lineage>
</organism>
<accession>A0ABV5NCW7</accession>
<proteinExistence type="predicted"/>
<evidence type="ECO:0000313" key="1">
    <source>
        <dbReference type="EMBL" id="MFB9468143.1"/>
    </source>
</evidence>
<dbReference type="PANTHER" id="PTHR34613:SF1">
    <property type="entry name" value="SLL6017 PROTEIN"/>
    <property type="match status" value="1"/>
</dbReference>
<reference evidence="1 2" key="1">
    <citation type="submission" date="2024-09" db="EMBL/GenBank/DDBJ databases">
        <authorList>
            <person name="Sun Q."/>
            <person name="Mori K."/>
        </authorList>
    </citation>
    <scope>NUCLEOTIDE SEQUENCE [LARGE SCALE GENOMIC DNA]</scope>
    <source>
        <strain evidence="1 2">JCM 3324</strain>
    </source>
</reference>
<name>A0ABV5NCW7_9ACTN</name>
<dbReference type="EMBL" id="JBHMCF010000003">
    <property type="protein sequence ID" value="MFB9468143.1"/>
    <property type="molecule type" value="Genomic_DNA"/>
</dbReference>
<dbReference type="Proteomes" id="UP001589568">
    <property type="component" value="Unassembled WGS sequence"/>
</dbReference>
<evidence type="ECO:0000313" key="2">
    <source>
        <dbReference type="Proteomes" id="UP001589568"/>
    </source>
</evidence>